<dbReference type="RefSeq" id="WP_377564910.1">
    <property type="nucleotide sequence ID" value="NZ_JBHTJZ010000020.1"/>
</dbReference>
<organism evidence="1 2">
    <name type="scientific">Paenibacillus chungangensis</name>
    <dbReference type="NCBI Taxonomy" id="696535"/>
    <lineage>
        <taxon>Bacteria</taxon>
        <taxon>Bacillati</taxon>
        <taxon>Bacillota</taxon>
        <taxon>Bacilli</taxon>
        <taxon>Bacillales</taxon>
        <taxon>Paenibacillaceae</taxon>
        <taxon>Paenibacillus</taxon>
    </lineage>
</organism>
<dbReference type="Pfam" id="PF14398">
    <property type="entry name" value="ATPgrasp_YheCD"/>
    <property type="match status" value="1"/>
</dbReference>
<evidence type="ECO:0000313" key="2">
    <source>
        <dbReference type="Proteomes" id="UP001596989"/>
    </source>
</evidence>
<gene>
    <name evidence="1" type="ORF">ACFQ2I_13590</name>
</gene>
<evidence type="ECO:0000313" key="1">
    <source>
        <dbReference type="EMBL" id="MFD0960420.1"/>
    </source>
</evidence>
<accession>A0ABW3HSG0</accession>
<sequence>MSRKNYASRTIRGKLKVCRYLQADSALRQYVPNTVSFNRSNLESMAARYSALFVKPDVGSLGLGICKVIRSNSGYTLKEIAGKRQKKRSYSSIGGVYNRIAAQKSGPMIIQQGIKLATVNNRPYDIRVMVQRKPGRSWTVTGHMVKVGAAGKIVTNYFQGGTIYTIGKLNHQLGLSEEEGAQRTAKLSSIALQMSRLLSKKRSGMHEMGIDLAIDNSGRIWVLEVNSNHPQFHPLKALDRNAYRKMKEYARSYGRHAAK</sequence>
<dbReference type="Proteomes" id="UP001596989">
    <property type="component" value="Unassembled WGS sequence"/>
</dbReference>
<comment type="caution">
    <text evidence="1">The sequence shown here is derived from an EMBL/GenBank/DDBJ whole genome shotgun (WGS) entry which is preliminary data.</text>
</comment>
<name>A0ABW3HSG0_9BACL</name>
<keyword evidence="2" id="KW-1185">Reference proteome</keyword>
<dbReference type="InterPro" id="IPR026838">
    <property type="entry name" value="YheC/D"/>
</dbReference>
<dbReference type="SUPFAM" id="SSF56059">
    <property type="entry name" value="Glutathione synthetase ATP-binding domain-like"/>
    <property type="match status" value="1"/>
</dbReference>
<dbReference type="EMBL" id="JBHTJZ010000020">
    <property type="protein sequence ID" value="MFD0960420.1"/>
    <property type="molecule type" value="Genomic_DNA"/>
</dbReference>
<proteinExistence type="predicted"/>
<protein>
    <submittedName>
        <fullName evidence="1">YheC/YheD family protein</fullName>
    </submittedName>
</protein>
<reference evidence="2" key="1">
    <citation type="journal article" date="2019" name="Int. J. Syst. Evol. Microbiol.">
        <title>The Global Catalogue of Microorganisms (GCM) 10K type strain sequencing project: providing services to taxonomists for standard genome sequencing and annotation.</title>
        <authorList>
            <consortium name="The Broad Institute Genomics Platform"/>
            <consortium name="The Broad Institute Genome Sequencing Center for Infectious Disease"/>
            <person name="Wu L."/>
            <person name="Ma J."/>
        </authorList>
    </citation>
    <scope>NUCLEOTIDE SEQUENCE [LARGE SCALE GENOMIC DNA]</scope>
    <source>
        <strain evidence="2">CCUG 59129</strain>
    </source>
</reference>
<dbReference type="Gene3D" id="3.30.470.20">
    <property type="entry name" value="ATP-grasp fold, B domain"/>
    <property type="match status" value="1"/>
</dbReference>